<evidence type="ECO:0000313" key="13">
    <source>
        <dbReference type="WormBase" id="T25B6.2"/>
    </source>
</evidence>
<keyword evidence="14" id="KW-1267">Proteomics identification</keyword>
<feature type="domain" description="Peptidase M13 C-terminal" evidence="9">
    <location>
        <begin position="573"/>
        <end position="792"/>
    </location>
</feature>
<dbReference type="GO" id="GO:0016485">
    <property type="term" value="P:protein processing"/>
    <property type="evidence" value="ECO:0000318"/>
    <property type="project" value="GO_Central"/>
</dbReference>
<evidence type="ECO:0000259" key="10">
    <source>
        <dbReference type="Pfam" id="PF05649"/>
    </source>
</evidence>
<evidence type="ECO:0000256" key="7">
    <source>
        <dbReference type="ARBA" id="ARBA00023049"/>
    </source>
</evidence>
<evidence type="ECO:0000256" key="8">
    <source>
        <dbReference type="SAM" id="Phobius"/>
    </source>
</evidence>
<dbReference type="InterPro" id="IPR024079">
    <property type="entry name" value="MetalloPept_cat_dom_sf"/>
</dbReference>
<gene>
    <name evidence="11 13" type="primary">nep-22</name>
    <name evidence="11" type="ORF">CELE_T25B6.2</name>
    <name evidence="13" type="ORF">T25B6.2</name>
</gene>
<dbReference type="OrthoDB" id="6475849at2759"/>
<dbReference type="AGR" id="WB:WBGene00020788"/>
<dbReference type="Reactome" id="R-CEL-6798695">
    <property type="pathway name" value="Neutrophil degranulation"/>
</dbReference>
<dbReference type="Pfam" id="PF01431">
    <property type="entry name" value="Peptidase_M13"/>
    <property type="match status" value="1"/>
</dbReference>
<evidence type="ECO:0000256" key="2">
    <source>
        <dbReference type="ARBA" id="ARBA00007357"/>
    </source>
</evidence>
<dbReference type="PaxDb" id="6239-T25B6.2"/>
<dbReference type="FunCoup" id="Q22763">
    <property type="interactions" value="25"/>
</dbReference>
<dbReference type="GeneID" id="181144"/>
<dbReference type="PeptideAtlas" id="Q22763"/>
<dbReference type="InterPro" id="IPR008753">
    <property type="entry name" value="Peptidase_M13_N"/>
</dbReference>
<dbReference type="GO" id="GO:0045121">
    <property type="term" value="C:membrane raft"/>
    <property type="evidence" value="ECO:0007005"/>
    <property type="project" value="WormBase"/>
</dbReference>
<dbReference type="PhylomeDB" id="Q22763"/>
<evidence type="ECO:0000313" key="12">
    <source>
        <dbReference type="Proteomes" id="UP000001940"/>
    </source>
</evidence>
<dbReference type="eggNOG" id="KOG3624">
    <property type="taxonomic scope" value="Eukaryota"/>
</dbReference>
<dbReference type="KEGG" id="cel:CELE_T25B6.2"/>
<dbReference type="Reactome" id="R-CEL-5578768">
    <property type="pathway name" value="Physiological factors"/>
</dbReference>
<proteinExistence type="evidence at protein level"/>
<dbReference type="SUPFAM" id="SSF55486">
    <property type="entry name" value="Metalloproteases ('zincins'), catalytic domain"/>
    <property type="match status" value="1"/>
</dbReference>
<keyword evidence="12" id="KW-1185">Reference proteome</keyword>
<dbReference type="PROSITE" id="PS51885">
    <property type="entry name" value="NEPRILYSIN"/>
    <property type="match status" value="1"/>
</dbReference>
<evidence type="ECO:0000259" key="9">
    <source>
        <dbReference type="Pfam" id="PF01431"/>
    </source>
</evidence>
<dbReference type="MEROPS" id="M13.016"/>
<keyword evidence="4" id="KW-0479">Metal-binding</keyword>
<dbReference type="InterPro" id="IPR018497">
    <property type="entry name" value="Peptidase_M13_C"/>
</dbReference>
<keyword evidence="8" id="KW-0812">Transmembrane</keyword>
<dbReference type="Pfam" id="PF05649">
    <property type="entry name" value="Peptidase_M13_N"/>
    <property type="match status" value="1"/>
</dbReference>
<organism evidence="11 12">
    <name type="scientific">Caenorhabditis elegans</name>
    <dbReference type="NCBI Taxonomy" id="6239"/>
    <lineage>
        <taxon>Eukaryota</taxon>
        <taxon>Metazoa</taxon>
        <taxon>Ecdysozoa</taxon>
        <taxon>Nematoda</taxon>
        <taxon>Chromadorea</taxon>
        <taxon>Rhabditida</taxon>
        <taxon>Rhabditina</taxon>
        <taxon>Rhabditomorpha</taxon>
        <taxon>Rhabditoidea</taxon>
        <taxon>Rhabditidae</taxon>
        <taxon>Peloderinae</taxon>
        <taxon>Caenorhabditis</taxon>
    </lineage>
</organism>
<dbReference type="Gene3D" id="3.40.390.10">
    <property type="entry name" value="Collagenase (Catalytic Domain)"/>
    <property type="match status" value="1"/>
</dbReference>
<dbReference type="UCSC" id="T25B6.2">
    <property type="organism name" value="c. elegans"/>
</dbReference>
<keyword evidence="5" id="KW-0378">Hydrolase</keyword>
<dbReference type="Reactome" id="R-CEL-2022377">
    <property type="pathway name" value="Metabolism of Angiotensinogen to Angiotensins"/>
</dbReference>
<evidence type="ECO:0000256" key="5">
    <source>
        <dbReference type="ARBA" id="ARBA00022801"/>
    </source>
</evidence>
<feature type="transmembrane region" description="Helical" evidence="8">
    <location>
        <begin position="7"/>
        <end position="30"/>
    </location>
</feature>
<keyword evidence="6" id="KW-0862">Zinc</keyword>
<evidence type="ECO:0007829" key="14">
    <source>
        <dbReference type="PeptideAtlas" id="Q22763"/>
    </source>
</evidence>
<accession>Q22763</accession>
<sequence>MSQAIPLVTIAAVVIAVGIAIGSLVLNIIILGNVNTLTTTVNNNPVYHYTPAPQVNSTPGTVNTSPSYTQAANYLLNGLDDTVDPCQDFYAFTCNKFLQNTDLQKLGRSRLGTYDQAQVDVYSEIVAALSKIDVTSTTTSKTERITKAAFETCKNNLASPADKTAVVYAEITSLFGGVPFFGEPLKTNVDYWMVAGQIEQKHAVGTLTYTIASSDYKDHTKNALYTGPPGLSLARDFYVKPQYIAEVNQRVSDVNDLLTAFANAAKKNVGADALLAAAQEVVNFEVQIAMASWPDDLLRNYQQQYNPYNIASATTAYRAINWKSYLGQLFHGVASDADQANYNIVVTEPSYFAWLNSVFDGKTSNSTVVANYMIAQLLADESDFINPATAKVSSDTNYIHYALRNGRGIKKIGKREYRMADLDGISEGCMDLLTAYMPYGTGYVYVKSKSERNKVQADVKDQTTLIINNFQGMIDSLNWMDTFSKNRAHNKSDSLVKNFGWPEAMFGDFNDFTTVDAYNQDYASIIDLYTKDKNDIYGIFAVLKKGMEVREFFRIMGEPADRTNFLQSPAMVNAWYQPERNSITFPYAAWNPPYYNLNYPQAYNFAGQGGTGGHELTHGYDDEGVQFGFNGELTDCSWNKCGWMDTNSSSGFIDMAQCVVTQFSTQCCPEKTGNIHCANGATTQGENIADLGGQQAAYRSYRQYVATTRKGVEEDRLPGLENYTPNQIFWITYGYSWCMKQSDANLVHQLLTNPHSPAQCRTNQVMQDIPEFGKDFGCVRGSPMYPEPSGRCKVWVGQ</sequence>
<dbReference type="WormBase" id="T25B6.2">
    <property type="protein sequence ID" value="CE14174"/>
    <property type="gene ID" value="WBGene00020788"/>
    <property type="gene designation" value="nep-22"/>
</dbReference>
<dbReference type="GO" id="GO:0046872">
    <property type="term" value="F:metal ion binding"/>
    <property type="evidence" value="ECO:0007669"/>
    <property type="project" value="UniProtKB-KW"/>
</dbReference>
<dbReference type="EMBL" id="BX284606">
    <property type="protein sequence ID" value="CCD65388.1"/>
    <property type="molecule type" value="Genomic_DNA"/>
</dbReference>
<keyword evidence="8" id="KW-0472">Membrane</keyword>
<name>Q22763_CAEEL</name>
<protein>
    <submittedName>
        <fullName evidence="11">Neprilysin</fullName>
    </submittedName>
</protein>
<keyword evidence="7" id="KW-0482">Metalloprotease</keyword>
<dbReference type="Gene3D" id="1.10.1380.10">
    <property type="entry name" value="Neutral endopeptidase , domain2"/>
    <property type="match status" value="1"/>
</dbReference>
<dbReference type="InterPro" id="IPR042089">
    <property type="entry name" value="Peptidase_M13_dom_2"/>
</dbReference>
<evidence type="ECO:0000256" key="1">
    <source>
        <dbReference type="ARBA" id="ARBA00001947"/>
    </source>
</evidence>
<dbReference type="AlphaFoldDB" id="Q22763"/>
<evidence type="ECO:0000313" key="11">
    <source>
        <dbReference type="EMBL" id="CCD65388.1"/>
    </source>
</evidence>
<dbReference type="RefSeq" id="NP_509528.1">
    <property type="nucleotide sequence ID" value="NM_077127.5"/>
</dbReference>
<dbReference type="GO" id="GO:0005886">
    <property type="term" value="C:plasma membrane"/>
    <property type="evidence" value="ECO:0000318"/>
    <property type="project" value="GO_Central"/>
</dbReference>
<dbReference type="STRING" id="6239.T25B6.2.1"/>
<dbReference type="InterPro" id="IPR000718">
    <property type="entry name" value="Peptidase_M13"/>
</dbReference>
<dbReference type="CDD" id="cd08662">
    <property type="entry name" value="M13"/>
    <property type="match status" value="1"/>
</dbReference>
<evidence type="ECO:0000256" key="4">
    <source>
        <dbReference type="ARBA" id="ARBA00022723"/>
    </source>
</evidence>
<dbReference type="SMR" id="Q22763"/>
<dbReference type="PRINTS" id="PR00786">
    <property type="entry name" value="NEPRILYSIN"/>
</dbReference>
<dbReference type="CTD" id="181144"/>
<dbReference type="HOGENOM" id="CLU_006187_4_0_1"/>
<dbReference type="GO" id="GO:0004222">
    <property type="term" value="F:metalloendopeptidase activity"/>
    <property type="evidence" value="ECO:0000318"/>
    <property type="project" value="GO_Central"/>
</dbReference>
<dbReference type="Bgee" id="WBGene00020788">
    <property type="expression patterns" value="Expressed in larva and 3 other cell types or tissues"/>
</dbReference>
<feature type="domain" description="Peptidase M13 N-terminal" evidence="10">
    <location>
        <begin position="85"/>
        <end position="502"/>
    </location>
</feature>
<keyword evidence="8" id="KW-1133">Transmembrane helix</keyword>
<evidence type="ECO:0000256" key="6">
    <source>
        <dbReference type="ARBA" id="ARBA00022833"/>
    </source>
</evidence>
<dbReference type="PANTHER" id="PTHR11733:SF188">
    <property type="entry name" value="NEPRILYSIN"/>
    <property type="match status" value="1"/>
</dbReference>
<keyword evidence="3" id="KW-0645">Protease</keyword>
<dbReference type="InParanoid" id="Q22763"/>
<comment type="cofactor">
    <cofactor evidence="1">
        <name>Zn(2+)</name>
        <dbReference type="ChEBI" id="CHEBI:29105"/>
    </cofactor>
</comment>
<dbReference type="PIR" id="T28906">
    <property type="entry name" value="T28906"/>
</dbReference>
<reference evidence="11 12" key="1">
    <citation type="journal article" date="1998" name="Science">
        <title>Genome sequence of the nematode C. elegans: a platform for investigating biology.</title>
        <authorList>
            <consortium name="The C. elegans sequencing consortium"/>
            <person name="Sulson J.E."/>
            <person name="Waterston R."/>
        </authorList>
    </citation>
    <scope>NUCLEOTIDE SEQUENCE [LARGE SCALE GENOMIC DNA]</scope>
    <source>
        <strain evidence="11 12">Bristol N2</strain>
    </source>
</reference>
<dbReference type="OMA" id="GYSWCMK"/>
<dbReference type="PANTHER" id="PTHR11733">
    <property type="entry name" value="ZINC METALLOPROTEASE FAMILY M13 NEPRILYSIN-RELATED"/>
    <property type="match status" value="1"/>
</dbReference>
<evidence type="ECO:0000256" key="3">
    <source>
        <dbReference type="ARBA" id="ARBA00022670"/>
    </source>
</evidence>
<comment type="similarity">
    <text evidence="2">Belongs to the peptidase M13 family.</text>
</comment>
<dbReference type="Proteomes" id="UP000001940">
    <property type="component" value="Chromosome X"/>
</dbReference>